<gene>
    <name evidence="1" type="ORF">AWB65_04658</name>
</gene>
<keyword evidence="2" id="KW-1185">Reference proteome</keyword>
<organism evidence="1 2">
    <name type="scientific">Caballeronia humi</name>
    <dbReference type="NCBI Taxonomy" id="326474"/>
    <lineage>
        <taxon>Bacteria</taxon>
        <taxon>Pseudomonadati</taxon>
        <taxon>Pseudomonadota</taxon>
        <taxon>Betaproteobacteria</taxon>
        <taxon>Burkholderiales</taxon>
        <taxon>Burkholderiaceae</taxon>
        <taxon>Caballeronia</taxon>
    </lineage>
</organism>
<dbReference type="AlphaFoldDB" id="A0A158IE42"/>
<reference evidence="1" key="1">
    <citation type="submission" date="2016-01" db="EMBL/GenBank/DDBJ databases">
        <authorList>
            <person name="Peeters C."/>
        </authorList>
    </citation>
    <scope>NUCLEOTIDE SEQUENCE [LARGE SCALE GENOMIC DNA]</scope>
    <source>
        <strain evidence="1">LMG 22934</strain>
    </source>
</reference>
<proteinExistence type="predicted"/>
<name>A0A158IE42_9BURK</name>
<dbReference type="RefSeq" id="WP_087669382.1">
    <property type="nucleotide sequence ID" value="NZ_FCNW02000031.1"/>
</dbReference>
<comment type="caution">
    <text evidence="1">The sequence shown here is derived from an EMBL/GenBank/DDBJ whole genome shotgun (WGS) entry which is preliminary data.</text>
</comment>
<dbReference type="EMBL" id="FCNW02000031">
    <property type="protein sequence ID" value="SAL54814.1"/>
    <property type="molecule type" value="Genomic_DNA"/>
</dbReference>
<evidence type="ECO:0000313" key="1">
    <source>
        <dbReference type="EMBL" id="SAL54814.1"/>
    </source>
</evidence>
<evidence type="ECO:0000313" key="2">
    <source>
        <dbReference type="Proteomes" id="UP000054977"/>
    </source>
</evidence>
<dbReference type="OrthoDB" id="9132268at2"/>
<protein>
    <submittedName>
        <fullName evidence="1">Uncharacterized protein</fullName>
    </submittedName>
</protein>
<sequence length="116" mass="12711">MVKVVGKLLTVVKQDGETVVRALERSEYPSALKDILRSAHCGLCNVWCVLDSNNADGAVFGCQSDDCSDNCILTKHVIGDETYWACQCVAKSPPKNILPFHRRSEHPSPGHTVSSR</sequence>
<dbReference type="Proteomes" id="UP000054977">
    <property type="component" value="Unassembled WGS sequence"/>
</dbReference>
<accession>A0A158IE42</accession>